<dbReference type="InParanoid" id="G3ILZ2"/>
<evidence type="ECO:0000313" key="2">
    <source>
        <dbReference type="Proteomes" id="UP000001075"/>
    </source>
</evidence>
<gene>
    <name evidence="1" type="ORF">I79_024919</name>
</gene>
<dbReference type="EMBL" id="JH004368">
    <property type="protein sequence ID" value="EGW11111.1"/>
    <property type="molecule type" value="Genomic_DNA"/>
</dbReference>
<name>G3ILZ2_CRIGR</name>
<organism evidence="1 2">
    <name type="scientific">Cricetulus griseus</name>
    <name type="common">Chinese hamster</name>
    <name type="synonym">Cricetulus barabensis griseus</name>
    <dbReference type="NCBI Taxonomy" id="10029"/>
    <lineage>
        <taxon>Eukaryota</taxon>
        <taxon>Metazoa</taxon>
        <taxon>Chordata</taxon>
        <taxon>Craniata</taxon>
        <taxon>Vertebrata</taxon>
        <taxon>Euteleostomi</taxon>
        <taxon>Mammalia</taxon>
        <taxon>Eutheria</taxon>
        <taxon>Euarchontoglires</taxon>
        <taxon>Glires</taxon>
        <taxon>Rodentia</taxon>
        <taxon>Myomorpha</taxon>
        <taxon>Muroidea</taxon>
        <taxon>Cricetidae</taxon>
        <taxon>Cricetinae</taxon>
        <taxon>Cricetulus</taxon>
    </lineage>
</organism>
<accession>G3ILZ2</accession>
<reference evidence="2" key="1">
    <citation type="journal article" date="2011" name="Nat. Biotechnol.">
        <title>The genomic sequence of the Chinese hamster ovary (CHO)-K1 cell line.</title>
        <authorList>
            <person name="Xu X."/>
            <person name="Nagarajan H."/>
            <person name="Lewis N.E."/>
            <person name="Pan S."/>
            <person name="Cai Z."/>
            <person name="Liu X."/>
            <person name="Chen W."/>
            <person name="Xie M."/>
            <person name="Wang W."/>
            <person name="Hammond S."/>
            <person name="Andersen M.R."/>
            <person name="Neff N."/>
            <person name="Passarelli B."/>
            <person name="Koh W."/>
            <person name="Fan H.C."/>
            <person name="Wang J."/>
            <person name="Gui Y."/>
            <person name="Lee K.H."/>
            <person name="Betenbaugh M.J."/>
            <person name="Quake S.R."/>
            <person name="Famili I."/>
            <person name="Palsson B.O."/>
            <person name="Wang J."/>
        </authorList>
    </citation>
    <scope>NUCLEOTIDE SEQUENCE [LARGE SCALE GENOMIC DNA]</scope>
    <source>
        <strain evidence="2">CHO K1 cell line</strain>
    </source>
</reference>
<dbReference type="AlphaFoldDB" id="G3ILZ2"/>
<evidence type="ECO:0000313" key="1">
    <source>
        <dbReference type="EMBL" id="EGW11111.1"/>
    </source>
</evidence>
<protein>
    <submittedName>
        <fullName evidence="1">Uncharacterized protein</fullName>
    </submittedName>
</protein>
<sequence length="72" mass="8382">MYAFCLFKSKYWLSCTNITLTNTHATPWTTVNPGSTLASLLWRHNKHMPVIGYHCEITSNHTYHSHKMLEKS</sequence>
<proteinExistence type="predicted"/>
<dbReference type="Proteomes" id="UP000001075">
    <property type="component" value="Unassembled WGS sequence"/>
</dbReference>